<dbReference type="GO" id="GO:0070573">
    <property type="term" value="F:metallodipeptidase activity"/>
    <property type="evidence" value="ECO:0007669"/>
    <property type="project" value="TreeGrafter"/>
</dbReference>
<dbReference type="GO" id="GO:0046872">
    <property type="term" value="F:metal ion binding"/>
    <property type="evidence" value="ECO:0007669"/>
    <property type="project" value="UniProtKB-KW"/>
</dbReference>
<name>A0A6G9HGW2_9MOLU</name>
<dbReference type="EC" id="3.4.13.18" evidence="10"/>
<dbReference type="FunFam" id="3.40.630.10:FF:000015">
    <property type="entry name" value="Aminoacyl-histidine dipeptidase PepD"/>
    <property type="match status" value="1"/>
</dbReference>
<evidence type="ECO:0000256" key="9">
    <source>
        <dbReference type="ARBA" id="ARBA00036421"/>
    </source>
</evidence>
<dbReference type="EMBL" id="MN991199">
    <property type="protein sequence ID" value="QIQ09949.1"/>
    <property type="molecule type" value="Genomic_DNA"/>
</dbReference>
<evidence type="ECO:0000256" key="4">
    <source>
        <dbReference type="ARBA" id="ARBA00022723"/>
    </source>
</evidence>
<proteinExistence type="inferred from homology"/>
<organism evidence="19">
    <name type="scientific">uncultured Mycoplasmataceae bacterium</name>
    <dbReference type="NCBI Taxonomy" id="300027"/>
    <lineage>
        <taxon>Bacteria</taxon>
        <taxon>Bacillati</taxon>
        <taxon>Mycoplasmatota</taxon>
        <taxon>Mollicutes</taxon>
        <taxon>Mycoplasmataceae</taxon>
        <taxon>environmental samples</taxon>
    </lineage>
</organism>
<dbReference type="Pfam" id="PF07687">
    <property type="entry name" value="M20_dimer"/>
    <property type="match status" value="1"/>
</dbReference>
<comment type="catalytic activity">
    <reaction evidence="9">
        <text>Hydrolysis of dipeptides, preferentially hydrophobic dipeptides including prolyl amino acids.</text>
        <dbReference type="EC" id="3.4.13.18"/>
    </reaction>
</comment>
<reference evidence="19" key="1">
    <citation type="journal article" date="2020" name="J. ISSAAS">
        <title>Lactobacilli and other gastrointestinal microbiota of Peromyscus leucopus, reservoir host for agents of Lyme disease and other zoonoses in North America.</title>
        <authorList>
            <person name="Milovic A."/>
            <person name="Bassam K."/>
            <person name="Shao H."/>
            <person name="Chatzistamou I."/>
            <person name="Tufts D.M."/>
            <person name="Diuk-Wasser M."/>
            <person name="Barbour A.G."/>
        </authorList>
    </citation>
    <scope>NUCLEOTIDE SEQUENCE</scope>
    <source>
        <strain evidence="19">LL85</strain>
    </source>
</reference>
<keyword evidence="5" id="KW-0378">Hydrolase</keyword>
<evidence type="ECO:0000256" key="1">
    <source>
        <dbReference type="ARBA" id="ARBA00001941"/>
    </source>
</evidence>
<sequence>MYLYKYIMNNIEKQNLNLASKLEPKSVFTYFAHLCNIPHPSGHNKQISDYLVSVLKPVAETITVYSNHTVLARIKATKGCEKKTSVCLQAHCDMVPAKGYSSKHDFEKDPIQIVQKKGFLYANDTTLGADNGIGVAYALAIATDKKIKHGPLEILITTNEETNMQGAKDFPARTLKSKYLINLDNEETDTCCLGCNGGTQIEFTTKFTRKADKNFNSYLTISLEHGAGGHSGNQIRWKIINAIKMMFSLFKFVQEKAKIALVDINAGHVSNAISSECVATIALNKKDVKIATKILNDMFALIKKEFFQREANMIMTIKSAKPKYLPISLKDSNSIIDAINCSFNGVYSLDENYKIANGSSNLGIIETQQGFIRSTYLLRSAFEVCKRRIRSQLISAFYGTKTTHKITDDYPEWTPVIGNSILQAKYSKIFKKFFNKNLTFSVTEGGLETGVLTKKHPGMEAISIGPDIVACHSNTEHVDIKGVGLIYKVLLETLKNI</sequence>
<dbReference type="GO" id="GO:0006508">
    <property type="term" value="P:proteolysis"/>
    <property type="evidence" value="ECO:0007669"/>
    <property type="project" value="UniProtKB-KW"/>
</dbReference>
<accession>A0A6G9HGW2</accession>
<dbReference type="PRINTS" id="PR00934">
    <property type="entry name" value="XHISDIPTASE"/>
</dbReference>
<dbReference type="Gene3D" id="3.40.630.10">
    <property type="entry name" value="Zn peptidases"/>
    <property type="match status" value="2"/>
</dbReference>
<keyword evidence="7" id="KW-0482">Metalloprotease</keyword>
<dbReference type="AlphaFoldDB" id="A0A6G9HGW2"/>
<evidence type="ECO:0000256" key="8">
    <source>
        <dbReference type="ARBA" id="ARBA00023285"/>
    </source>
</evidence>
<keyword evidence="4" id="KW-0479">Metal-binding</keyword>
<dbReference type="PANTHER" id="PTHR43501:SF1">
    <property type="entry name" value="CYTOSOL NON-SPECIFIC DIPEPTIDASE"/>
    <property type="match status" value="1"/>
</dbReference>
<keyword evidence="8" id="KW-0170">Cobalt</keyword>
<evidence type="ECO:0000256" key="13">
    <source>
        <dbReference type="ARBA" id="ARBA00071271"/>
    </source>
</evidence>
<evidence type="ECO:0000256" key="10">
    <source>
        <dbReference type="ARBA" id="ARBA00038976"/>
    </source>
</evidence>
<dbReference type="GO" id="GO:0005829">
    <property type="term" value="C:cytosol"/>
    <property type="evidence" value="ECO:0007669"/>
    <property type="project" value="TreeGrafter"/>
</dbReference>
<keyword evidence="3" id="KW-0645">Protease</keyword>
<evidence type="ECO:0000256" key="11">
    <source>
        <dbReference type="ARBA" id="ARBA00044252"/>
    </source>
</evidence>
<dbReference type="Pfam" id="PF01546">
    <property type="entry name" value="Peptidase_M20"/>
    <property type="match status" value="1"/>
</dbReference>
<dbReference type="PANTHER" id="PTHR43501">
    <property type="entry name" value="CYTOSOL NON-SPECIFIC DIPEPTIDASE"/>
    <property type="match status" value="1"/>
</dbReference>
<dbReference type="SUPFAM" id="SSF53187">
    <property type="entry name" value="Zn-dependent exopeptidases"/>
    <property type="match status" value="1"/>
</dbReference>
<evidence type="ECO:0000256" key="14">
    <source>
        <dbReference type="ARBA" id="ARBA00075285"/>
    </source>
</evidence>
<comment type="cofactor">
    <cofactor evidence="1">
        <name>Co(2+)</name>
        <dbReference type="ChEBI" id="CHEBI:48828"/>
    </cofactor>
</comment>
<evidence type="ECO:0000256" key="3">
    <source>
        <dbReference type="ARBA" id="ARBA00022670"/>
    </source>
</evidence>
<evidence type="ECO:0000313" key="19">
    <source>
        <dbReference type="EMBL" id="QIQ09949.1"/>
    </source>
</evidence>
<evidence type="ECO:0000259" key="18">
    <source>
        <dbReference type="Pfam" id="PF07687"/>
    </source>
</evidence>
<dbReference type="InterPro" id="IPR002933">
    <property type="entry name" value="Peptidase_M20"/>
</dbReference>
<evidence type="ECO:0000256" key="5">
    <source>
        <dbReference type="ARBA" id="ARBA00022801"/>
    </source>
</evidence>
<protein>
    <recommendedName>
        <fullName evidence="13">Cytosol non-specific dipeptidase</fullName>
        <ecNumber evidence="10">3.4.13.18</ecNumber>
    </recommendedName>
    <alternativeName>
        <fullName evidence="16">Aminoacyl-histidine dipeptidase</fullName>
    </alternativeName>
    <alternativeName>
        <fullName evidence="15">Beta-alanyl-histidine dipeptidase</fullName>
    </alternativeName>
    <alternativeName>
        <fullName evidence="14">Carnosinase</fullName>
    </alternativeName>
    <alternativeName>
        <fullName evidence="11">Peptidase D</fullName>
    </alternativeName>
    <alternativeName>
        <fullName evidence="17">Xaa-His dipeptidase</fullName>
    </alternativeName>
</protein>
<dbReference type="PIRSF" id="PIRSF016599">
    <property type="entry name" value="Xaa-His_dipept"/>
    <property type="match status" value="1"/>
</dbReference>
<dbReference type="NCBIfam" id="TIGR01893">
    <property type="entry name" value="aa-his-dipept"/>
    <property type="match status" value="1"/>
</dbReference>
<evidence type="ECO:0000256" key="17">
    <source>
        <dbReference type="ARBA" id="ARBA00078074"/>
    </source>
</evidence>
<evidence type="ECO:0000256" key="12">
    <source>
        <dbReference type="ARBA" id="ARBA00061423"/>
    </source>
</evidence>
<evidence type="ECO:0000256" key="15">
    <source>
        <dbReference type="ARBA" id="ARBA00076004"/>
    </source>
</evidence>
<dbReference type="InterPro" id="IPR001160">
    <property type="entry name" value="Peptidase_M20C"/>
</dbReference>
<evidence type="ECO:0000256" key="6">
    <source>
        <dbReference type="ARBA" id="ARBA00022833"/>
    </source>
</evidence>
<evidence type="ECO:0000256" key="16">
    <source>
        <dbReference type="ARBA" id="ARBA00077688"/>
    </source>
</evidence>
<evidence type="ECO:0000256" key="2">
    <source>
        <dbReference type="ARBA" id="ARBA00001947"/>
    </source>
</evidence>
<gene>
    <name evidence="19" type="ORF">PlMoll_1120</name>
</gene>
<feature type="domain" description="Peptidase M20 dimerisation" evidence="18">
    <location>
        <begin position="225"/>
        <end position="306"/>
    </location>
</feature>
<comment type="cofactor">
    <cofactor evidence="2">
        <name>Zn(2+)</name>
        <dbReference type="ChEBI" id="CHEBI:29105"/>
    </cofactor>
</comment>
<dbReference type="InterPro" id="IPR011650">
    <property type="entry name" value="Peptidase_M20_dimer"/>
</dbReference>
<keyword evidence="6" id="KW-0862">Zinc</keyword>
<evidence type="ECO:0000256" key="7">
    <source>
        <dbReference type="ARBA" id="ARBA00023049"/>
    </source>
</evidence>
<comment type="similarity">
    <text evidence="12">Belongs to the peptidase M20C family.</text>
</comment>